<protein>
    <submittedName>
        <fullName evidence="2">(wild Malaysian banana) hypothetical protein</fullName>
    </submittedName>
</protein>
<keyword evidence="1" id="KW-0472">Membrane</keyword>
<evidence type="ECO:0000256" key="1">
    <source>
        <dbReference type="SAM" id="Phobius"/>
    </source>
</evidence>
<gene>
    <name evidence="2" type="ORF">GSMUA_267560.1</name>
</gene>
<keyword evidence="1" id="KW-0812">Transmembrane</keyword>
<sequence length="52" mass="5248">LYIVYTEEAVAVLELFGLVGGEVGGQRAVGGASAALVLASGASIVRVALHRH</sequence>
<proteinExistence type="predicted"/>
<dbReference type="EMBL" id="HG996470">
    <property type="protein sequence ID" value="CAG1838579.1"/>
    <property type="molecule type" value="Genomic_DNA"/>
</dbReference>
<feature type="non-terminal residue" evidence="2">
    <location>
        <position position="1"/>
    </location>
</feature>
<accession>A0A8D6ZXG6</accession>
<dbReference type="AlphaFoldDB" id="A0A8D6ZXG6"/>
<evidence type="ECO:0000313" key="2">
    <source>
        <dbReference type="EMBL" id="CAG1838579.1"/>
    </source>
</evidence>
<name>A0A8D6ZXG6_MUSAM</name>
<feature type="non-terminal residue" evidence="2">
    <location>
        <position position="52"/>
    </location>
</feature>
<organism evidence="2">
    <name type="scientific">Musa acuminata subsp. malaccensis</name>
    <name type="common">Wild banana</name>
    <name type="synonym">Musa malaccensis</name>
    <dbReference type="NCBI Taxonomy" id="214687"/>
    <lineage>
        <taxon>Eukaryota</taxon>
        <taxon>Viridiplantae</taxon>
        <taxon>Streptophyta</taxon>
        <taxon>Embryophyta</taxon>
        <taxon>Tracheophyta</taxon>
        <taxon>Spermatophyta</taxon>
        <taxon>Magnoliopsida</taxon>
        <taxon>Liliopsida</taxon>
        <taxon>Zingiberales</taxon>
        <taxon>Musaceae</taxon>
        <taxon>Musa</taxon>
    </lineage>
</organism>
<reference evidence="2" key="1">
    <citation type="submission" date="2021-03" db="EMBL/GenBank/DDBJ databases">
        <authorList>
            <consortium name="Genoscope - CEA"/>
            <person name="William W."/>
        </authorList>
    </citation>
    <scope>NUCLEOTIDE SEQUENCE</scope>
    <source>
        <strain evidence="2">Doubled-haploid Pahang</strain>
    </source>
</reference>
<feature type="transmembrane region" description="Helical" evidence="1">
    <location>
        <begin position="28"/>
        <end position="49"/>
    </location>
</feature>
<keyword evidence="1" id="KW-1133">Transmembrane helix</keyword>